<keyword evidence="1" id="KW-0812">Transmembrane</keyword>
<evidence type="ECO:0000313" key="2">
    <source>
        <dbReference type="EMBL" id="OJZ75909.1"/>
    </source>
</evidence>
<dbReference type="InterPro" id="IPR030802">
    <property type="entry name" value="Permease_MalE"/>
</dbReference>
<feature type="transmembrane region" description="Helical" evidence="1">
    <location>
        <begin position="118"/>
        <end position="139"/>
    </location>
</feature>
<evidence type="ECO:0000313" key="3">
    <source>
        <dbReference type="Proteomes" id="UP000186438"/>
    </source>
</evidence>
<feature type="transmembrane region" description="Helical" evidence="1">
    <location>
        <begin position="160"/>
        <end position="183"/>
    </location>
</feature>
<dbReference type="PANTHER" id="PTHR30188:SF13">
    <property type="entry name" value="CONSERVED HYPOTHETICAL INTEGRAL MEMBRANE PROTEIN YRBE3B"/>
    <property type="match status" value="1"/>
</dbReference>
<accession>A0A1Q4I1R7</accession>
<dbReference type="Proteomes" id="UP000186438">
    <property type="component" value="Unassembled WGS sequence"/>
</dbReference>
<dbReference type="STRING" id="53378.BRW65_00090"/>
<keyword evidence="1" id="KW-0472">Membrane</keyword>
<gene>
    <name evidence="2" type="ORF">BRW65_00090</name>
</gene>
<evidence type="ECO:0000256" key="1">
    <source>
        <dbReference type="SAM" id="Phobius"/>
    </source>
</evidence>
<comment type="caution">
    <text evidence="2">The sequence shown here is derived from an EMBL/GenBank/DDBJ whole genome shotgun (WGS) entry which is preliminary data.</text>
</comment>
<feature type="transmembrane region" description="Helical" evidence="1">
    <location>
        <begin position="57"/>
        <end position="80"/>
    </location>
</feature>
<reference evidence="2 3" key="1">
    <citation type="submission" date="2016-11" db="EMBL/GenBank/DDBJ databases">
        <title>Genome sequences of unsequenced Mycobacteria.</title>
        <authorList>
            <person name="Greninger A.L."/>
            <person name="Fang F."/>
            <person name="Jerome K.R."/>
        </authorList>
    </citation>
    <scope>NUCLEOTIDE SEQUENCE [LARGE SCALE GENOMIC DNA]</scope>
    <source>
        <strain evidence="2 3">M11</strain>
    </source>
</reference>
<name>A0A1Q4I1R7_9MYCO</name>
<dbReference type="AlphaFoldDB" id="A0A1Q4I1R7"/>
<organism evidence="2 3">
    <name type="scientific">Mycobacterium paraffinicum</name>
    <dbReference type="NCBI Taxonomy" id="53378"/>
    <lineage>
        <taxon>Bacteria</taxon>
        <taxon>Bacillati</taxon>
        <taxon>Actinomycetota</taxon>
        <taxon>Actinomycetes</taxon>
        <taxon>Mycobacteriales</taxon>
        <taxon>Mycobacteriaceae</taxon>
        <taxon>Mycobacterium</taxon>
    </lineage>
</organism>
<keyword evidence="1" id="KW-1133">Transmembrane helix</keyword>
<dbReference type="Pfam" id="PF02405">
    <property type="entry name" value="MlaE"/>
    <property type="match status" value="1"/>
</dbReference>
<dbReference type="GO" id="GO:0043190">
    <property type="term" value="C:ATP-binding cassette (ABC) transporter complex"/>
    <property type="evidence" value="ECO:0007669"/>
    <property type="project" value="InterPro"/>
</dbReference>
<dbReference type="OrthoDB" id="3745645at2"/>
<feature type="transmembrane region" description="Helical" evidence="1">
    <location>
        <begin position="258"/>
        <end position="276"/>
    </location>
</feature>
<dbReference type="PANTHER" id="PTHR30188">
    <property type="entry name" value="ABC TRANSPORTER PERMEASE PROTEIN-RELATED"/>
    <property type="match status" value="1"/>
</dbReference>
<dbReference type="RefSeq" id="WP_073869885.1">
    <property type="nucleotide sequence ID" value="NZ_MPNT01000001.1"/>
</dbReference>
<feature type="transmembrane region" description="Helical" evidence="1">
    <location>
        <begin position="216"/>
        <end position="237"/>
    </location>
</feature>
<keyword evidence="3" id="KW-1185">Reference proteome</keyword>
<sequence length="285" mass="30260">MSTKVVVSQRYPRIYRRAAAARERWRETGEQTRFYGQTLSSLIDVVVNYRYEVLRQIASMSLGTGALAMVGGTVAIVTFLNLSTGGLIATQGYNQLSMIGAEALTGFASAFINTRLISVGTAVVAFSATLGAGCTAQLGAMRINEEIDALEVMGIRSVSYLAGTRVAAGVVVIGPLYCVALLMEYLAARFGTTVLYGQGTGVYDHYFHTFFVPADVLNSFVTVTLMTVIVMLVHSYYGFTATGGPAGVGRAVGRATRLSLVAGAVVLMSFSLALYGHTGNFNYAG</sequence>
<dbReference type="EMBL" id="MPNT01000001">
    <property type="protein sequence ID" value="OJZ75909.1"/>
    <property type="molecule type" value="Genomic_DNA"/>
</dbReference>
<proteinExistence type="predicted"/>
<protein>
    <submittedName>
        <fullName evidence="2">ABC transporter permease</fullName>
    </submittedName>
</protein>
<dbReference type="GO" id="GO:0005548">
    <property type="term" value="F:phospholipid transporter activity"/>
    <property type="evidence" value="ECO:0007669"/>
    <property type="project" value="TreeGrafter"/>
</dbReference>